<dbReference type="GeneID" id="63845422"/>
<dbReference type="SMART" id="SM00225">
    <property type="entry name" value="BTB"/>
    <property type="match status" value="1"/>
</dbReference>
<dbReference type="PANTHER" id="PTHR47843:SF5">
    <property type="entry name" value="BTB_POZ DOMAIN PROTEIN"/>
    <property type="match status" value="1"/>
</dbReference>
<keyword evidence="3" id="KW-1185">Reference proteome</keyword>
<gene>
    <name evidence="2" type="ORF">K460DRAFT_277210</name>
</gene>
<dbReference type="PROSITE" id="PS50097">
    <property type="entry name" value="BTB"/>
    <property type="match status" value="1"/>
</dbReference>
<comment type="caution">
    <text evidence="2">The sequence shown here is derived from an EMBL/GenBank/DDBJ whole genome shotgun (WGS) entry which is preliminary data.</text>
</comment>
<dbReference type="RefSeq" id="XP_040791329.1">
    <property type="nucleotide sequence ID" value="XM_040928169.1"/>
</dbReference>
<dbReference type="SUPFAM" id="SSF54695">
    <property type="entry name" value="POZ domain"/>
    <property type="match status" value="1"/>
</dbReference>
<dbReference type="OrthoDB" id="6359816at2759"/>
<evidence type="ECO:0000259" key="1">
    <source>
        <dbReference type="PROSITE" id="PS50097"/>
    </source>
</evidence>
<dbReference type="Proteomes" id="UP000800039">
    <property type="component" value="Unassembled WGS sequence"/>
</dbReference>
<dbReference type="Pfam" id="PF00651">
    <property type="entry name" value="BTB"/>
    <property type="match status" value="1"/>
</dbReference>
<dbReference type="Gene3D" id="3.30.710.10">
    <property type="entry name" value="Potassium Channel Kv1.1, Chain A"/>
    <property type="match status" value="1"/>
</dbReference>
<dbReference type="CDD" id="cd18186">
    <property type="entry name" value="BTB_POZ_ZBTB_KLHL-like"/>
    <property type="match status" value="1"/>
</dbReference>
<reference evidence="2" key="1">
    <citation type="submission" date="2020-01" db="EMBL/GenBank/DDBJ databases">
        <authorList>
            <consortium name="DOE Joint Genome Institute"/>
            <person name="Haridas S."/>
            <person name="Albert R."/>
            <person name="Binder M."/>
            <person name="Bloem J."/>
            <person name="Labutti K."/>
            <person name="Salamov A."/>
            <person name="Andreopoulos B."/>
            <person name="Baker S.E."/>
            <person name="Barry K."/>
            <person name="Bills G."/>
            <person name="Bluhm B.H."/>
            <person name="Cannon C."/>
            <person name="Castanera R."/>
            <person name="Culley D.E."/>
            <person name="Daum C."/>
            <person name="Ezra D."/>
            <person name="Gonzalez J.B."/>
            <person name="Henrissat B."/>
            <person name="Kuo A."/>
            <person name="Liang C."/>
            <person name="Lipzen A."/>
            <person name="Lutzoni F."/>
            <person name="Magnuson J."/>
            <person name="Mondo S."/>
            <person name="Nolan M."/>
            <person name="Ohm R."/>
            <person name="Pangilinan J."/>
            <person name="Park H.-J."/>
            <person name="Ramirez L."/>
            <person name="Alfaro M."/>
            <person name="Sun H."/>
            <person name="Tritt A."/>
            <person name="Yoshinaga Y."/>
            <person name="Zwiers L.-H."/>
            <person name="Turgeon B.G."/>
            <person name="Goodwin S.B."/>
            <person name="Spatafora J.W."/>
            <person name="Crous P.W."/>
            <person name="Grigoriev I.V."/>
        </authorList>
    </citation>
    <scope>NUCLEOTIDE SEQUENCE</scope>
    <source>
        <strain evidence="2">CBS 394.84</strain>
    </source>
</reference>
<sequence>MAKIQPDSGTFNDITDKVLTAPKKLALNDATADFAVICESRCYMVHRRVLEKESPYFEGMFRFNGVEVDDKKVKLSDVDMYLMKHVLEFMYNSEYTLPSGTVVPTTGYCNHTTAALRDGPLRGPAIFKRKCICSGKTLSPSHLMMHICIYAIADYLGMAALKTYAYQGATDVLHVYWDDEELELADALEEAFTSTPEDDRCIRDVLISTLKEHPGLWVDEGNVHEWLNDNPKELEEVESDWVVPWFSS</sequence>
<feature type="domain" description="BTB" evidence="1">
    <location>
        <begin position="32"/>
        <end position="99"/>
    </location>
</feature>
<dbReference type="EMBL" id="ML976615">
    <property type="protein sequence ID" value="KAF1848766.1"/>
    <property type="molecule type" value="Genomic_DNA"/>
</dbReference>
<accession>A0A9P4LAT8</accession>
<dbReference type="AlphaFoldDB" id="A0A9P4LAT8"/>
<name>A0A9P4LAT8_9PLEO</name>
<proteinExistence type="predicted"/>
<dbReference type="PANTHER" id="PTHR47843">
    <property type="entry name" value="BTB DOMAIN-CONTAINING PROTEIN-RELATED"/>
    <property type="match status" value="1"/>
</dbReference>
<evidence type="ECO:0000313" key="2">
    <source>
        <dbReference type="EMBL" id="KAF1848766.1"/>
    </source>
</evidence>
<evidence type="ECO:0000313" key="3">
    <source>
        <dbReference type="Proteomes" id="UP000800039"/>
    </source>
</evidence>
<dbReference type="InterPro" id="IPR000210">
    <property type="entry name" value="BTB/POZ_dom"/>
</dbReference>
<organism evidence="2 3">
    <name type="scientific">Cucurbitaria berberidis CBS 394.84</name>
    <dbReference type="NCBI Taxonomy" id="1168544"/>
    <lineage>
        <taxon>Eukaryota</taxon>
        <taxon>Fungi</taxon>
        <taxon>Dikarya</taxon>
        <taxon>Ascomycota</taxon>
        <taxon>Pezizomycotina</taxon>
        <taxon>Dothideomycetes</taxon>
        <taxon>Pleosporomycetidae</taxon>
        <taxon>Pleosporales</taxon>
        <taxon>Pleosporineae</taxon>
        <taxon>Cucurbitariaceae</taxon>
        <taxon>Cucurbitaria</taxon>
    </lineage>
</organism>
<protein>
    <recommendedName>
        <fullName evidence="1">BTB domain-containing protein</fullName>
    </recommendedName>
</protein>
<dbReference type="InterPro" id="IPR011333">
    <property type="entry name" value="SKP1/BTB/POZ_sf"/>
</dbReference>